<evidence type="ECO:0000256" key="8">
    <source>
        <dbReference type="ARBA" id="ARBA00023125"/>
    </source>
</evidence>
<comment type="function">
    <text evidence="12">Represses a number of genes involved in the response to DNA damage (SOS response), including recA and lexA. In the presence of single-stranded DNA, RecA interacts with LexA causing an autocatalytic cleavage which disrupts the DNA-binding part of LexA, leading to derepression of the SOS regulon and eventually DNA repair.</text>
</comment>
<dbReference type="InterPro" id="IPR039418">
    <property type="entry name" value="LexA-like"/>
</dbReference>
<dbReference type="GO" id="GO:0009432">
    <property type="term" value="P:SOS response"/>
    <property type="evidence" value="ECO:0007669"/>
    <property type="project" value="UniProtKB-UniRule"/>
</dbReference>
<keyword evidence="7 12" id="KW-0805">Transcription regulation</keyword>
<dbReference type="InterPro" id="IPR006197">
    <property type="entry name" value="Peptidase_S24_LexA"/>
</dbReference>
<dbReference type="GO" id="GO:0004252">
    <property type="term" value="F:serine-type endopeptidase activity"/>
    <property type="evidence" value="ECO:0007669"/>
    <property type="project" value="UniProtKB-UniRule"/>
</dbReference>
<evidence type="ECO:0000313" key="17">
    <source>
        <dbReference type="Proteomes" id="UP000593892"/>
    </source>
</evidence>
<dbReference type="SUPFAM" id="SSF46785">
    <property type="entry name" value="Winged helix' DNA-binding domain"/>
    <property type="match status" value="1"/>
</dbReference>
<feature type="active site" description="For autocatalytic cleavage activity" evidence="12">
    <location>
        <position position="130"/>
    </location>
</feature>
<evidence type="ECO:0000256" key="3">
    <source>
        <dbReference type="ARBA" id="ARBA00022705"/>
    </source>
</evidence>
<keyword evidence="6 12" id="KW-0068">Autocatalytic cleavage</keyword>
<feature type="DNA-binding region" description="H-T-H motif" evidence="12">
    <location>
        <begin position="27"/>
        <end position="47"/>
    </location>
</feature>
<keyword evidence="5 12" id="KW-0378">Hydrolase</keyword>
<dbReference type="GO" id="GO:0045892">
    <property type="term" value="P:negative regulation of DNA-templated transcription"/>
    <property type="evidence" value="ECO:0007669"/>
    <property type="project" value="UniProtKB-UniRule"/>
</dbReference>
<dbReference type="Pfam" id="PF00717">
    <property type="entry name" value="Peptidase_S24"/>
    <property type="match status" value="1"/>
</dbReference>
<gene>
    <name evidence="12 16" type="primary">lexA</name>
    <name evidence="16" type="ORF">IRI77_01410</name>
</gene>
<feature type="domain" description="LexA repressor DNA-binding" evidence="15">
    <location>
        <begin position="2"/>
        <end position="63"/>
    </location>
</feature>
<evidence type="ECO:0000256" key="6">
    <source>
        <dbReference type="ARBA" id="ARBA00022813"/>
    </source>
</evidence>
<dbReference type="InterPro" id="IPR015927">
    <property type="entry name" value="Peptidase_S24_S26A/B/C"/>
</dbReference>
<keyword evidence="9 12" id="KW-0804">Transcription</keyword>
<dbReference type="Pfam" id="PF01726">
    <property type="entry name" value="LexA_DNA_bind"/>
    <property type="match status" value="1"/>
</dbReference>
<dbReference type="InterPro" id="IPR036388">
    <property type="entry name" value="WH-like_DNA-bd_sf"/>
</dbReference>
<evidence type="ECO:0000256" key="10">
    <source>
        <dbReference type="ARBA" id="ARBA00023204"/>
    </source>
</evidence>
<name>A0A7S7NRV3_PALFE</name>
<dbReference type="RefSeq" id="WP_194450309.1">
    <property type="nucleotide sequence ID" value="NZ_CP063849.1"/>
</dbReference>
<keyword evidence="2 12" id="KW-0678">Repressor</keyword>
<dbReference type="SUPFAM" id="SSF51306">
    <property type="entry name" value="LexA/Signal peptidase"/>
    <property type="match status" value="1"/>
</dbReference>
<comment type="similarity">
    <text evidence="1 12 13">Belongs to the peptidase S24 family.</text>
</comment>
<keyword evidence="17" id="KW-1185">Reference proteome</keyword>
<sequence>MALTPRQKEVVDFLVEYTERNGYSPSFEEIAAGLQLASLATVHKHITALEQKGYLKRRYNESRSIEVSPEYRAAEHARVHGPESGGMSVPLLGRIAAGLPVESVSAPETLNFADFAGSAETYALQVRGDSMIEDHICSGDYVLVERAPIVRDGEIVVALVGGAETTLKRFYKQTDGMVRLQPANAAMEPILVPGESVELQGRVLAVLRKYK</sequence>
<dbReference type="GO" id="GO:0006260">
    <property type="term" value="P:DNA replication"/>
    <property type="evidence" value="ECO:0007669"/>
    <property type="project" value="UniProtKB-UniRule"/>
</dbReference>
<evidence type="ECO:0000256" key="5">
    <source>
        <dbReference type="ARBA" id="ARBA00022801"/>
    </source>
</evidence>
<keyword evidence="10 12" id="KW-0234">DNA repair</keyword>
<comment type="subunit">
    <text evidence="12">Homodimer.</text>
</comment>
<dbReference type="InterPro" id="IPR050077">
    <property type="entry name" value="LexA_repressor"/>
</dbReference>
<accession>A0A7S7NRV3</accession>
<evidence type="ECO:0000256" key="1">
    <source>
        <dbReference type="ARBA" id="ARBA00007484"/>
    </source>
</evidence>
<dbReference type="PANTHER" id="PTHR33516:SF2">
    <property type="entry name" value="LEXA REPRESSOR-RELATED"/>
    <property type="match status" value="1"/>
</dbReference>
<evidence type="ECO:0000259" key="14">
    <source>
        <dbReference type="Pfam" id="PF00717"/>
    </source>
</evidence>
<feature type="active site" description="For autocatalytic cleavage activity" evidence="12">
    <location>
        <position position="168"/>
    </location>
</feature>
<dbReference type="GO" id="GO:0006508">
    <property type="term" value="P:proteolysis"/>
    <property type="evidence" value="ECO:0007669"/>
    <property type="project" value="InterPro"/>
</dbReference>
<evidence type="ECO:0000313" key="16">
    <source>
        <dbReference type="EMBL" id="QOY88647.1"/>
    </source>
</evidence>
<evidence type="ECO:0000259" key="15">
    <source>
        <dbReference type="Pfam" id="PF01726"/>
    </source>
</evidence>
<dbReference type="KEGG" id="pfer:IRI77_01410"/>
<evidence type="ECO:0000256" key="12">
    <source>
        <dbReference type="HAMAP-Rule" id="MF_00015"/>
    </source>
</evidence>
<dbReference type="GO" id="GO:0003677">
    <property type="term" value="F:DNA binding"/>
    <property type="evidence" value="ECO:0007669"/>
    <property type="project" value="UniProtKB-UniRule"/>
</dbReference>
<keyword evidence="3 12" id="KW-0235">DNA replication</keyword>
<evidence type="ECO:0000256" key="7">
    <source>
        <dbReference type="ARBA" id="ARBA00023015"/>
    </source>
</evidence>
<dbReference type="EC" id="3.4.21.88" evidence="12"/>
<proteinExistence type="inferred from homology"/>
<dbReference type="Gene3D" id="2.10.109.10">
    <property type="entry name" value="Umud Fragment, subunit A"/>
    <property type="match status" value="1"/>
</dbReference>
<keyword evidence="4 12" id="KW-0227">DNA damage</keyword>
<dbReference type="EMBL" id="CP063849">
    <property type="protein sequence ID" value="QOY88647.1"/>
    <property type="molecule type" value="Genomic_DNA"/>
</dbReference>
<keyword evidence="8 12" id="KW-0238">DNA-binding</keyword>
<organism evidence="16 17">
    <name type="scientific">Paludibaculum fermentans</name>
    <dbReference type="NCBI Taxonomy" id="1473598"/>
    <lineage>
        <taxon>Bacteria</taxon>
        <taxon>Pseudomonadati</taxon>
        <taxon>Acidobacteriota</taxon>
        <taxon>Terriglobia</taxon>
        <taxon>Bryobacterales</taxon>
        <taxon>Bryobacteraceae</taxon>
        <taxon>Paludibaculum</taxon>
    </lineage>
</organism>
<comment type="catalytic activity">
    <reaction evidence="12">
        <text>Hydrolysis of Ala-|-Gly bond in repressor LexA.</text>
        <dbReference type="EC" id="3.4.21.88"/>
    </reaction>
</comment>
<feature type="site" description="Cleavage; by autolysis" evidence="12">
    <location>
        <begin position="97"/>
        <end position="98"/>
    </location>
</feature>
<dbReference type="InterPro" id="IPR006200">
    <property type="entry name" value="LexA"/>
</dbReference>
<reference evidence="16 17" key="1">
    <citation type="submission" date="2020-10" db="EMBL/GenBank/DDBJ databases">
        <title>Complete genome sequence of Paludibaculum fermentans P105T, a facultatively anaerobic acidobacterium capable of dissimilatory Fe(III) reduction.</title>
        <authorList>
            <person name="Dedysh S.N."/>
            <person name="Beletsky A.V."/>
            <person name="Kulichevskaya I.S."/>
            <person name="Mardanov A.V."/>
            <person name="Ravin N.V."/>
        </authorList>
    </citation>
    <scope>NUCLEOTIDE SEQUENCE [LARGE SCALE GENOMIC DNA]</scope>
    <source>
        <strain evidence="16 17">P105</strain>
    </source>
</reference>
<evidence type="ECO:0000256" key="2">
    <source>
        <dbReference type="ARBA" id="ARBA00022491"/>
    </source>
</evidence>
<dbReference type="Gene3D" id="1.10.10.10">
    <property type="entry name" value="Winged helix-like DNA-binding domain superfamily/Winged helix DNA-binding domain"/>
    <property type="match status" value="1"/>
</dbReference>
<dbReference type="AlphaFoldDB" id="A0A7S7NRV3"/>
<dbReference type="CDD" id="cd06529">
    <property type="entry name" value="S24_LexA-like"/>
    <property type="match status" value="1"/>
</dbReference>
<feature type="domain" description="Peptidase S24/S26A/S26B/S26C" evidence="14">
    <location>
        <begin position="90"/>
        <end position="203"/>
    </location>
</feature>
<dbReference type="HAMAP" id="MF_00015">
    <property type="entry name" value="LexA"/>
    <property type="match status" value="1"/>
</dbReference>
<evidence type="ECO:0000256" key="11">
    <source>
        <dbReference type="ARBA" id="ARBA00023236"/>
    </source>
</evidence>
<evidence type="ECO:0000256" key="4">
    <source>
        <dbReference type="ARBA" id="ARBA00022763"/>
    </source>
</evidence>
<protein>
    <recommendedName>
        <fullName evidence="12">LexA repressor</fullName>
        <ecNumber evidence="12">3.4.21.88</ecNumber>
    </recommendedName>
</protein>
<dbReference type="Proteomes" id="UP000593892">
    <property type="component" value="Chromosome"/>
</dbReference>
<dbReference type="NCBIfam" id="TIGR00498">
    <property type="entry name" value="lexA"/>
    <property type="match status" value="1"/>
</dbReference>
<evidence type="ECO:0000256" key="9">
    <source>
        <dbReference type="ARBA" id="ARBA00023163"/>
    </source>
</evidence>
<dbReference type="InterPro" id="IPR036286">
    <property type="entry name" value="LexA/Signal_pep-like_sf"/>
</dbReference>
<dbReference type="GO" id="GO:0006281">
    <property type="term" value="P:DNA repair"/>
    <property type="evidence" value="ECO:0007669"/>
    <property type="project" value="UniProtKB-UniRule"/>
</dbReference>
<dbReference type="InterPro" id="IPR036390">
    <property type="entry name" value="WH_DNA-bd_sf"/>
</dbReference>
<dbReference type="PANTHER" id="PTHR33516">
    <property type="entry name" value="LEXA REPRESSOR"/>
    <property type="match status" value="1"/>
</dbReference>
<evidence type="ECO:0000256" key="13">
    <source>
        <dbReference type="RuleBase" id="RU003991"/>
    </source>
</evidence>
<dbReference type="PRINTS" id="PR00726">
    <property type="entry name" value="LEXASERPTASE"/>
</dbReference>
<keyword evidence="11 12" id="KW-0742">SOS response</keyword>
<dbReference type="InterPro" id="IPR006199">
    <property type="entry name" value="LexA_DNA-bd_dom"/>
</dbReference>